<dbReference type="RefSeq" id="WP_199640287.1">
    <property type="nucleotide sequence ID" value="NZ_JBEGIE010000051.1"/>
</dbReference>
<dbReference type="InterPro" id="IPR001584">
    <property type="entry name" value="Integrase_cat-core"/>
</dbReference>
<accession>A0ABV3IGA2</accession>
<evidence type="ECO:0000313" key="3">
    <source>
        <dbReference type="EMBL" id="MEV4913083.1"/>
    </source>
</evidence>
<feature type="domain" description="Integrase catalytic" evidence="2">
    <location>
        <begin position="28"/>
        <end position="83"/>
    </location>
</feature>
<evidence type="ECO:0000256" key="1">
    <source>
        <dbReference type="ARBA" id="ARBA00002286"/>
    </source>
</evidence>
<organism evidence="3 4">
    <name type="scientific">Bacillus proteolyticus</name>
    <dbReference type="NCBI Taxonomy" id="2026192"/>
    <lineage>
        <taxon>Bacteria</taxon>
        <taxon>Bacillati</taxon>
        <taxon>Bacillota</taxon>
        <taxon>Bacilli</taxon>
        <taxon>Bacillales</taxon>
        <taxon>Bacillaceae</taxon>
        <taxon>Bacillus</taxon>
        <taxon>Bacillus cereus group</taxon>
    </lineage>
</organism>
<proteinExistence type="predicted"/>
<comment type="caution">
    <text evidence="3">The sequence shown here is derived from an EMBL/GenBank/DDBJ whole genome shotgun (WGS) entry which is preliminary data.</text>
</comment>
<dbReference type="Proteomes" id="UP001552502">
    <property type="component" value="Unassembled WGS sequence"/>
</dbReference>
<keyword evidence="4" id="KW-1185">Reference proteome</keyword>
<reference evidence="3 4" key="1">
    <citation type="journal article" date="2023" name="Proc. Natl. Acad. Sci. U.S.A.">
        <title>Bacterial tolerance to host-exuded specialized metabolites structures the maize root microbiome.</title>
        <authorList>
            <person name="Thoenen L."/>
            <person name="Giroud C."/>
            <person name="Kreuzer M."/>
            <person name="Waelchli J."/>
            <person name="Gfeller V."/>
            <person name="Deslandes-Herold G."/>
            <person name="Mateo P."/>
            <person name="Robert C.A.M."/>
            <person name="Ahrens C.H."/>
            <person name="Rubio-Somoza I."/>
            <person name="Bruggmann R."/>
            <person name="Erb M."/>
            <person name="Schlaeppi K."/>
        </authorList>
    </citation>
    <scope>NUCLEOTIDE SEQUENCE [LARGE SCALE GENOMIC DNA]</scope>
    <source>
        <strain evidence="3 4">LBA1-1-1.1</strain>
    </source>
</reference>
<comment type="function">
    <text evidence="1">Involved in the transposition of the insertion sequence.</text>
</comment>
<protein>
    <submittedName>
        <fullName evidence="3">IS3 family transposase</fullName>
    </submittedName>
</protein>
<name>A0ABV3IGA2_9BACI</name>
<dbReference type="EMBL" id="JBEGIE010000051">
    <property type="protein sequence ID" value="MEV4913083.1"/>
    <property type="molecule type" value="Genomic_DNA"/>
</dbReference>
<dbReference type="Pfam" id="PF13333">
    <property type="entry name" value="rve_2"/>
    <property type="match status" value="1"/>
</dbReference>
<sequence>MSYKSRKRVQKQAFIKYERLPYDNTVAEATYKIFKTEFVHYRHFASLEELTLELNDYVNWFNKIKIHGTLGNLSSVQYRQEHLKKTVYFCVAIPASSIYR</sequence>
<gene>
    <name evidence="3" type="ORF">MRBLBA1_003962</name>
</gene>
<dbReference type="SUPFAM" id="SSF53098">
    <property type="entry name" value="Ribonuclease H-like"/>
    <property type="match status" value="1"/>
</dbReference>
<evidence type="ECO:0000259" key="2">
    <source>
        <dbReference type="Pfam" id="PF13333"/>
    </source>
</evidence>
<evidence type="ECO:0000313" key="4">
    <source>
        <dbReference type="Proteomes" id="UP001552502"/>
    </source>
</evidence>
<dbReference type="InterPro" id="IPR012337">
    <property type="entry name" value="RNaseH-like_sf"/>
</dbReference>